<sequence length="137" mass="16362">MITELYKEMAAALKAVKDCPVYKEDIPQNFRQPSFLVEIYDQNPSRGINGRMKNTVSFDILYFPESRKDEETECWECWEVGEALNRGFQPEHFKIKNRNMKITDKVLHFQFDVDYREVKSEPMPLMQELVQNTRMEE</sequence>
<proteinExistence type="predicted"/>
<protein>
    <recommendedName>
        <fullName evidence="3">Phage protein</fullName>
    </recommendedName>
</protein>
<evidence type="ECO:0000313" key="2">
    <source>
        <dbReference type="Proteomes" id="UP000260812"/>
    </source>
</evidence>
<dbReference type="Proteomes" id="UP000260812">
    <property type="component" value="Unassembled WGS sequence"/>
</dbReference>
<keyword evidence="2" id="KW-1185">Reference proteome</keyword>
<dbReference type="AlphaFoldDB" id="A0A3E3HVC5"/>
<accession>A0A3E3HVC5</accession>
<reference evidence="1" key="1">
    <citation type="submission" date="2018-08" db="EMBL/GenBank/DDBJ databases">
        <title>A genome reference for cultivated species of the human gut microbiota.</title>
        <authorList>
            <person name="Zou Y."/>
            <person name="Xue W."/>
            <person name="Luo G."/>
        </authorList>
    </citation>
    <scope>NUCLEOTIDE SEQUENCE [LARGE SCALE GENOMIC DNA]</scope>
    <source>
        <strain evidence="1">TF05-5AC</strain>
    </source>
</reference>
<dbReference type="InterPro" id="IPR049254">
    <property type="entry name" value="Phage_tail_terminator"/>
</dbReference>
<evidence type="ECO:0008006" key="3">
    <source>
        <dbReference type="Google" id="ProtNLM"/>
    </source>
</evidence>
<dbReference type="GeneID" id="97990589"/>
<comment type="caution">
    <text evidence="1">The sequence shown here is derived from an EMBL/GenBank/DDBJ whole genome shotgun (WGS) entry which is preliminary data.</text>
</comment>
<organism evidence="1 2">
    <name type="scientific">Eisenbergiella massiliensis</name>
    <dbReference type="NCBI Taxonomy" id="1720294"/>
    <lineage>
        <taxon>Bacteria</taxon>
        <taxon>Bacillati</taxon>
        <taxon>Bacillota</taxon>
        <taxon>Clostridia</taxon>
        <taxon>Lachnospirales</taxon>
        <taxon>Lachnospiraceae</taxon>
        <taxon>Eisenbergiella</taxon>
    </lineage>
</organism>
<evidence type="ECO:0000313" key="1">
    <source>
        <dbReference type="EMBL" id="RGE55742.1"/>
    </source>
</evidence>
<gene>
    <name evidence="1" type="ORF">DXC51_27980</name>
</gene>
<name>A0A3E3HVC5_9FIRM</name>
<dbReference type="RefSeq" id="WP_117545907.1">
    <property type="nucleotide sequence ID" value="NZ_JBKUNB010000015.1"/>
</dbReference>
<dbReference type="EMBL" id="QVLV01000038">
    <property type="protein sequence ID" value="RGE55742.1"/>
    <property type="molecule type" value="Genomic_DNA"/>
</dbReference>
<dbReference type="Pfam" id="PF20765">
    <property type="entry name" value="Phage_tail_terminator_8"/>
    <property type="match status" value="1"/>
</dbReference>